<dbReference type="Proteomes" id="UP000639338">
    <property type="component" value="Unassembled WGS sequence"/>
</dbReference>
<dbReference type="GO" id="GO:0003723">
    <property type="term" value="F:RNA binding"/>
    <property type="evidence" value="ECO:0007669"/>
    <property type="project" value="UniProtKB-UniRule"/>
</dbReference>
<dbReference type="PANTHER" id="PTHR46754">
    <property type="entry name" value="MKI67 FHA DOMAIN-INTERACTING NUCLEOLAR PHOSPHOPROTEIN"/>
    <property type="match status" value="1"/>
</dbReference>
<proteinExistence type="predicted"/>
<evidence type="ECO:0000256" key="1">
    <source>
        <dbReference type="ARBA" id="ARBA00004604"/>
    </source>
</evidence>
<organism evidence="6 7">
    <name type="scientific">Aphidius gifuensis</name>
    <name type="common">Parasitoid wasp</name>
    <dbReference type="NCBI Taxonomy" id="684658"/>
    <lineage>
        <taxon>Eukaryota</taxon>
        <taxon>Metazoa</taxon>
        <taxon>Ecdysozoa</taxon>
        <taxon>Arthropoda</taxon>
        <taxon>Hexapoda</taxon>
        <taxon>Insecta</taxon>
        <taxon>Pterygota</taxon>
        <taxon>Neoptera</taxon>
        <taxon>Endopterygota</taxon>
        <taxon>Hymenoptera</taxon>
        <taxon>Apocrita</taxon>
        <taxon>Ichneumonoidea</taxon>
        <taxon>Braconidae</taxon>
        <taxon>Aphidiinae</taxon>
        <taxon>Aphidius</taxon>
    </lineage>
</organism>
<dbReference type="SMART" id="SM00360">
    <property type="entry name" value="RRM"/>
    <property type="match status" value="1"/>
</dbReference>
<evidence type="ECO:0000256" key="2">
    <source>
        <dbReference type="ARBA" id="ARBA00022884"/>
    </source>
</evidence>
<dbReference type="PROSITE" id="PS50102">
    <property type="entry name" value="RRM"/>
    <property type="match status" value="1"/>
</dbReference>
<dbReference type="SUPFAM" id="SSF54928">
    <property type="entry name" value="RNA-binding domain, RBD"/>
    <property type="match status" value="1"/>
</dbReference>
<dbReference type="EMBL" id="JACMRX010000002">
    <property type="protein sequence ID" value="KAF7994202.1"/>
    <property type="molecule type" value="Genomic_DNA"/>
</dbReference>
<feature type="domain" description="RRM" evidence="5">
    <location>
        <begin position="47"/>
        <end position="117"/>
    </location>
</feature>
<dbReference type="InterPro" id="IPR035979">
    <property type="entry name" value="RBD_domain_sf"/>
</dbReference>
<dbReference type="InterPro" id="IPR012677">
    <property type="entry name" value="Nucleotide-bd_a/b_plait_sf"/>
</dbReference>
<evidence type="ECO:0000256" key="3">
    <source>
        <dbReference type="ARBA" id="ARBA00023242"/>
    </source>
</evidence>
<dbReference type="CDD" id="cd12307">
    <property type="entry name" value="RRM_NIFK_like"/>
    <property type="match status" value="1"/>
</dbReference>
<gene>
    <name evidence="6" type="ORF">HCN44_000871</name>
</gene>
<dbReference type="OrthoDB" id="21467at2759"/>
<keyword evidence="7" id="KW-1185">Reference proteome</keyword>
<keyword evidence="2 4" id="KW-0694">RNA-binding</keyword>
<dbReference type="AlphaFoldDB" id="A0A835CSD5"/>
<keyword evidence="3" id="KW-0539">Nucleus</keyword>
<dbReference type="GO" id="GO:0005730">
    <property type="term" value="C:nucleolus"/>
    <property type="evidence" value="ECO:0007669"/>
    <property type="project" value="UniProtKB-SubCell"/>
</dbReference>
<protein>
    <recommendedName>
        <fullName evidence="5">RRM domain-containing protein</fullName>
    </recommendedName>
</protein>
<dbReference type="InterPro" id="IPR000504">
    <property type="entry name" value="RRM_dom"/>
</dbReference>
<comment type="subcellular location">
    <subcellularLocation>
        <location evidence="1">Nucleus</location>
        <location evidence="1">Nucleolus</location>
    </subcellularLocation>
</comment>
<accession>A0A835CSD5</accession>
<reference evidence="6 7" key="1">
    <citation type="submission" date="2020-08" db="EMBL/GenBank/DDBJ databases">
        <title>Aphidius gifuensis genome sequencing and assembly.</title>
        <authorList>
            <person name="Du Z."/>
        </authorList>
    </citation>
    <scope>NUCLEOTIDE SEQUENCE [LARGE SCALE GENOMIC DNA]</scope>
    <source>
        <strain evidence="6">YNYX2018</strain>
        <tissue evidence="6">Adults</tissue>
    </source>
</reference>
<evidence type="ECO:0000259" key="5">
    <source>
        <dbReference type="PROSITE" id="PS50102"/>
    </source>
</evidence>
<sequence>MKIKQDCKQKPVLKVKKVTKNSESYLNKAVKNVKQILKAQVKNLEKGLVYIGHIPHGFYEEQMKEYFSQFGRVTRTGKSRGYGYVEFAMPDVAVIAAESMNNYLMAGRLVKTTYVAPEDQQKKYFKGPQWSETTYPKLTNRANYIDKYNAPISEEKHELQVKKTMESFSTLSEKLKVEGIDLDFKISQTTL</sequence>
<evidence type="ECO:0000256" key="4">
    <source>
        <dbReference type="PROSITE-ProRule" id="PRU00176"/>
    </source>
</evidence>
<dbReference type="Gene3D" id="3.30.70.330">
    <property type="match status" value="1"/>
</dbReference>
<dbReference type="Pfam" id="PF00076">
    <property type="entry name" value="RRM_1"/>
    <property type="match status" value="1"/>
</dbReference>
<evidence type="ECO:0000313" key="6">
    <source>
        <dbReference type="EMBL" id="KAF7994202.1"/>
    </source>
</evidence>
<evidence type="ECO:0000313" key="7">
    <source>
        <dbReference type="Proteomes" id="UP000639338"/>
    </source>
</evidence>
<comment type="caution">
    <text evidence="6">The sequence shown here is derived from an EMBL/GenBank/DDBJ whole genome shotgun (WGS) entry which is preliminary data.</text>
</comment>
<name>A0A835CSD5_APHGI</name>